<evidence type="ECO:0000313" key="5">
    <source>
        <dbReference type="EMBL" id="KND02137.1"/>
    </source>
</evidence>
<sequence length="376" mass="41363">MHLIVLHHGLWGKPSHLSYLENSLRERFGDEVQVLNFGGNAGNRTYDGIDICGERLARTILECLSKKSFDRISFIGYSLGGLIIRYAVGILEARHMLASPTASNANAEEKLCVRPVNFITVATPHAGASLRPDSTWARVYNMASALSLSKSGSHMMLTDRDGVYLPTTGCGEIQSKRTRPLLDAMADPDLPFWQGLQRFQVRKVFANTINDRVVNFTSSSLEETNHYRRGAKWVVCDAKYPSIVKLVGLTSADVDVNEALVQEGEAEEEATESIATEREIVDTALGATTVAALAATAATAPAAIRKMLFYVLLPVLVPLALMILLAYYAIARTRHITQGTFRGRAGNSVDWILQYRPQTSNEREEDHPGGKPNTRS</sequence>
<name>A0A0L0HM13_SPIPD</name>
<dbReference type="GeneID" id="27686204"/>
<keyword evidence="3" id="KW-0812">Transmembrane</keyword>
<feature type="transmembrane region" description="Helical" evidence="3">
    <location>
        <begin position="307"/>
        <end position="330"/>
    </location>
</feature>
<comment type="similarity">
    <text evidence="1">Belongs to the putative lipase ROG1 family.</text>
</comment>
<dbReference type="VEuPathDB" id="FungiDB:SPPG_02631"/>
<dbReference type="PANTHER" id="PTHR12482">
    <property type="entry name" value="LIPASE ROG1-RELATED-RELATED"/>
    <property type="match status" value="1"/>
</dbReference>
<dbReference type="RefSeq" id="XP_016610176.1">
    <property type="nucleotide sequence ID" value="XM_016750914.1"/>
</dbReference>
<dbReference type="eggNOG" id="KOG4372">
    <property type="taxonomic scope" value="Eukaryota"/>
</dbReference>
<gene>
    <name evidence="5" type="ORF">SPPG_02631</name>
</gene>
<accession>A0A0L0HM13</accession>
<dbReference type="Gene3D" id="3.40.50.1820">
    <property type="entry name" value="alpha/beta hydrolase"/>
    <property type="match status" value="1"/>
</dbReference>
<keyword evidence="3" id="KW-1133">Transmembrane helix</keyword>
<dbReference type="AlphaFoldDB" id="A0A0L0HM13"/>
<protein>
    <recommendedName>
        <fullName evidence="4">DUF676 domain-containing protein</fullName>
    </recommendedName>
</protein>
<evidence type="ECO:0000256" key="2">
    <source>
        <dbReference type="SAM" id="MobiDB-lite"/>
    </source>
</evidence>
<dbReference type="Pfam" id="PF05057">
    <property type="entry name" value="DUF676"/>
    <property type="match status" value="1"/>
</dbReference>
<dbReference type="SUPFAM" id="SSF53474">
    <property type="entry name" value="alpha/beta-Hydrolases"/>
    <property type="match status" value="1"/>
</dbReference>
<dbReference type="InParanoid" id="A0A0L0HM13"/>
<evidence type="ECO:0000313" key="6">
    <source>
        <dbReference type="Proteomes" id="UP000053201"/>
    </source>
</evidence>
<dbReference type="Proteomes" id="UP000053201">
    <property type="component" value="Unassembled WGS sequence"/>
</dbReference>
<dbReference type="InterPro" id="IPR007751">
    <property type="entry name" value="DUF676_lipase-like"/>
</dbReference>
<keyword evidence="6" id="KW-1185">Reference proteome</keyword>
<reference evidence="5 6" key="1">
    <citation type="submission" date="2009-08" db="EMBL/GenBank/DDBJ databases">
        <title>The Genome Sequence of Spizellomyces punctatus strain DAOM BR117.</title>
        <authorList>
            <consortium name="The Broad Institute Genome Sequencing Platform"/>
            <person name="Russ C."/>
            <person name="Cuomo C."/>
            <person name="Shea T."/>
            <person name="Young S.K."/>
            <person name="Zeng Q."/>
            <person name="Koehrsen M."/>
            <person name="Haas B."/>
            <person name="Borodovsky M."/>
            <person name="Guigo R."/>
            <person name="Alvarado L."/>
            <person name="Berlin A."/>
            <person name="Bochicchio J."/>
            <person name="Borenstein D."/>
            <person name="Chapman S."/>
            <person name="Chen Z."/>
            <person name="Engels R."/>
            <person name="Freedman E."/>
            <person name="Gellesch M."/>
            <person name="Goldberg J."/>
            <person name="Griggs A."/>
            <person name="Gujja S."/>
            <person name="Heiman D."/>
            <person name="Hepburn T."/>
            <person name="Howarth C."/>
            <person name="Jen D."/>
            <person name="Larson L."/>
            <person name="Lewis B."/>
            <person name="Mehta T."/>
            <person name="Park D."/>
            <person name="Pearson M."/>
            <person name="Roberts A."/>
            <person name="Saif S."/>
            <person name="Shenoy N."/>
            <person name="Sisk P."/>
            <person name="Stolte C."/>
            <person name="Sykes S."/>
            <person name="Thomson T."/>
            <person name="Walk T."/>
            <person name="White J."/>
            <person name="Yandava C."/>
            <person name="Burger G."/>
            <person name="Gray M.W."/>
            <person name="Holland P.W.H."/>
            <person name="King N."/>
            <person name="Lang F.B.F."/>
            <person name="Roger A.J."/>
            <person name="Ruiz-Trillo I."/>
            <person name="Lander E."/>
            <person name="Nusbaum C."/>
        </authorList>
    </citation>
    <scope>NUCLEOTIDE SEQUENCE [LARGE SCALE GENOMIC DNA]</scope>
    <source>
        <strain evidence="5 6">DAOM BR117</strain>
    </source>
</reference>
<dbReference type="OrthoDB" id="273452at2759"/>
<dbReference type="PANTHER" id="PTHR12482:SF62">
    <property type="entry name" value="LIPASE ROG1-RELATED"/>
    <property type="match status" value="1"/>
</dbReference>
<dbReference type="EMBL" id="KQ257453">
    <property type="protein sequence ID" value="KND02137.1"/>
    <property type="molecule type" value="Genomic_DNA"/>
</dbReference>
<evidence type="ECO:0000256" key="3">
    <source>
        <dbReference type="SAM" id="Phobius"/>
    </source>
</evidence>
<evidence type="ECO:0000256" key="1">
    <source>
        <dbReference type="ARBA" id="ARBA00007920"/>
    </source>
</evidence>
<feature type="domain" description="DUF676" evidence="4">
    <location>
        <begin position="1"/>
        <end position="219"/>
    </location>
</feature>
<proteinExistence type="inferred from homology"/>
<dbReference type="InterPro" id="IPR029058">
    <property type="entry name" value="AB_hydrolase_fold"/>
</dbReference>
<dbReference type="InterPro" id="IPR044294">
    <property type="entry name" value="Lipase-like"/>
</dbReference>
<keyword evidence="3" id="KW-0472">Membrane</keyword>
<organism evidence="5 6">
    <name type="scientific">Spizellomyces punctatus (strain DAOM BR117)</name>
    <dbReference type="NCBI Taxonomy" id="645134"/>
    <lineage>
        <taxon>Eukaryota</taxon>
        <taxon>Fungi</taxon>
        <taxon>Fungi incertae sedis</taxon>
        <taxon>Chytridiomycota</taxon>
        <taxon>Chytridiomycota incertae sedis</taxon>
        <taxon>Chytridiomycetes</taxon>
        <taxon>Spizellomycetales</taxon>
        <taxon>Spizellomycetaceae</taxon>
        <taxon>Spizellomyces</taxon>
    </lineage>
</organism>
<dbReference type="OMA" id="YQFMNEG"/>
<feature type="region of interest" description="Disordered" evidence="2">
    <location>
        <begin position="356"/>
        <end position="376"/>
    </location>
</feature>
<evidence type="ECO:0000259" key="4">
    <source>
        <dbReference type="Pfam" id="PF05057"/>
    </source>
</evidence>